<keyword evidence="4" id="KW-1185">Reference proteome</keyword>
<feature type="domain" description="Bacterial EndoU nuclease" evidence="2">
    <location>
        <begin position="17"/>
        <end position="91"/>
    </location>
</feature>
<dbReference type="Proteomes" id="UP001515943">
    <property type="component" value="Unassembled WGS sequence"/>
</dbReference>
<accession>A0ABX1FCC9</accession>
<dbReference type="InterPro" id="IPR029501">
    <property type="entry name" value="EndoU_bac"/>
</dbReference>
<evidence type="ECO:0000313" key="4">
    <source>
        <dbReference type="Proteomes" id="UP001515943"/>
    </source>
</evidence>
<comment type="caution">
    <text evidence="3">The sequence shown here is derived from an EMBL/GenBank/DDBJ whole genome shotgun (WGS) entry which is preliminary data.</text>
</comment>
<protein>
    <recommendedName>
        <fullName evidence="2">Bacterial EndoU nuclease domain-containing protein</fullName>
    </recommendedName>
</protein>
<evidence type="ECO:0000256" key="1">
    <source>
        <dbReference type="SAM" id="MobiDB-lite"/>
    </source>
</evidence>
<gene>
    <name evidence="3" type="ORF">FXN61_06820</name>
</gene>
<evidence type="ECO:0000259" key="2">
    <source>
        <dbReference type="Pfam" id="PF14436"/>
    </source>
</evidence>
<name>A0ABX1FCC9_9PSEU</name>
<feature type="region of interest" description="Disordered" evidence="1">
    <location>
        <begin position="84"/>
        <end position="140"/>
    </location>
</feature>
<sequence length="163" mass="17284">MIHGDGGRQGGHLAGSGFSKKTEFPKNWNEAKILDAAYKVTQTGPPVGPVMPTRDADGNPAWAYNYEGTVDGVEVRTTVLSTGEIRTSFPSNPNDPGVITNPSSPHPPPQGVPAASPPRFSHPDLGGDGSWTWEGPKGDRVVRVVQDAQGNVTKTDLGPYKKK</sequence>
<organism evidence="3 4">
    <name type="scientific">Lentzea indica</name>
    <dbReference type="NCBI Taxonomy" id="2604800"/>
    <lineage>
        <taxon>Bacteria</taxon>
        <taxon>Bacillati</taxon>
        <taxon>Actinomycetota</taxon>
        <taxon>Actinomycetes</taxon>
        <taxon>Pseudonocardiales</taxon>
        <taxon>Pseudonocardiaceae</taxon>
        <taxon>Lentzea</taxon>
    </lineage>
</organism>
<feature type="compositionally biased region" description="Polar residues" evidence="1">
    <location>
        <begin position="84"/>
        <end position="94"/>
    </location>
</feature>
<reference evidence="3 4" key="1">
    <citation type="submission" date="2019-08" db="EMBL/GenBank/DDBJ databases">
        <title>Lentzea from Indian Himalayas.</title>
        <authorList>
            <person name="Mandal S."/>
            <person name="Mallick Gupta A."/>
            <person name="Maiti P.K."/>
            <person name="Sarkar J."/>
            <person name="Mandal S."/>
        </authorList>
    </citation>
    <scope>NUCLEOTIDE SEQUENCE [LARGE SCALE GENOMIC DNA]</scope>
    <source>
        <strain evidence="3 4">PSKA42</strain>
    </source>
</reference>
<proteinExistence type="predicted"/>
<evidence type="ECO:0000313" key="3">
    <source>
        <dbReference type="EMBL" id="NKE56559.1"/>
    </source>
</evidence>
<dbReference type="Pfam" id="PF14436">
    <property type="entry name" value="EndoU_bacteria"/>
    <property type="match status" value="1"/>
</dbReference>
<feature type="region of interest" description="Disordered" evidence="1">
    <location>
        <begin position="1"/>
        <end position="22"/>
    </location>
</feature>
<dbReference type="EMBL" id="VSRL01000016">
    <property type="protein sequence ID" value="NKE56559.1"/>
    <property type="molecule type" value="Genomic_DNA"/>
</dbReference>